<evidence type="ECO:0000256" key="3">
    <source>
        <dbReference type="ARBA" id="ARBA00022989"/>
    </source>
</evidence>
<evidence type="ECO:0000256" key="4">
    <source>
        <dbReference type="ARBA" id="ARBA00023136"/>
    </source>
</evidence>
<dbReference type="Proteomes" id="UP000192578">
    <property type="component" value="Unassembled WGS sequence"/>
</dbReference>
<evidence type="ECO:0000256" key="2">
    <source>
        <dbReference type="ARBA" id="ARBA00022692"/>
    </source>
</evidence>
<gene>
    <name evidence="6" type="ORF">BV898_12156</name>
</gene>
<proteinExistence type="predicted"/>
<dbReference type="PROSITE" id="PS50262">
    <property type="entry name" value="G_PROTEIN_RECEP_F1_2"/>
    <property type="match status" value="1"/>
</dbReference>
<protein>
    <recommendedName>
        <fullName evidence="5">G-protein coupled receptors family 1 profile domain-containing protein</fullName>
    </recommendedName>
</protein>
<sequence length="204" mass="23181">MSLSVIGIIHGIGFFPQTTARPISGHWLSTPLPCAIFQYFMWVLQTMQLLQDLVICADRWVAHLVPIWYHKNSSVQKSSLATLVVTIWLHGWHMPLNILNCYTPMEKRFGCDGTAYPQYRAIVIAVVSYAPEVLIYGRYPVLLILLWRRRAQKLKVRNARVSCATSAVLSTNTAANNGGQVIYLMTLRGLRQEFRNILGSVFRC</sequence>
<comment type="caution">
    <text evidence="6">The sequence shown here is derived from an EMBL/GenBank/DDBJ whole genome shotgun (WGS) entry which is preliminary data.</text>
</comment>
<feature type="domain" description="G-protein coupled receptors family 1 profile" evidence="5">
    <location>
        <begin position="1"/>
        <end position="204"/>
    </location>
</feature>
<evidence type="ECO:0000259" key="5">
    <source>
        <dbReference type="PROSITE" id="PS50262"/>
    </source>
</evidence>
<dbReference type="Gene3D" id="1.20.1070.10">
    <property type="entry name" value="Rhodopsin 7-helix transmembrane proteins"/>
    <property type="match status" value="1"/>
</dbReference>
<keyword evidence="7" id="KW-1185">Reference proteome</keyword>
<name>A0A1W0WEQ9_HYPEX</name>
<accession>A0A1W0WEQ9</accession>
<evidence type="ECO:0000256" key="1">
    <source>
        <dbReference type="ARBA" id="ARBA00004370"/>
    </source>
</evidence>
<evidence type="ECO:0000313" key="7">
    <source>
        <dbReference type="Proteomes" id="UP000192578"/>
    </source>
</evidence>
<dbReference type="AlphaFoldDB" id="A0A1W0WEQ9"/>
<dbReference type="EMBL" id="MTYJ01000120">
    <property type="protein sequence ID" value="OQV13613.1"/>
    <property type="molecule type" value="Genomic_DNA"/>
</dbReference>
<comment type="subcellular location">
    <subcellularLocation>
        <location evidence="1">Membrane</location>
    </subcellularLocation>
</comment>
<keyword evidence="4" id="KW-0472">Membrane</keyword>
<evidence type="ECO:0000313" key="6">
    <source>
        <dbReference type="EMBL" id="OQV13613.1"/>
    </source>
</evidence>
<dbReference type="InterPro" id="IPR017452">
    <property type="entry name" value="GPCR_Rhodpsn_7TM"/>
</dbReference>
<reference evidence="7" key="1">
    <citation type="submission" date="2017-01" db="EMBL/GenBank/DDBJ databases">
        <title>Comparative genomics of anhydrobiosis in the tardigrade Hypsibius dujardini.</title>
        <authorList>
            <person name="Yoshida Y."/>
            <person name="Koutsovoulos G."/>
            <person name="Laetsch D."/>
            <person name="Stevens L."/>
            <person name="Kumar S."/>
            <person name="Horikawa D."/>
            <person name="Ishino K."/>
            <person name="Komine S."/>
            <person name="Tomita M."/>
            <person name="Blaxter M."/>
            <person name="Arakawa K."/>
        </authorList>
    </citation>
    <scope>NUCLEOTIDE SEQUENCE [LARGE SCALE GENOMIC DNA]</scope>
    <source>
        <strain evidence="7">Z151</strain>
    </source>
</reference>
<keyword evidence="3" id="KW-1133">Transmembrane helix</keyword>
<organism evidence="6 7">
    <name type="scientific">Hypsibius exemplaris</name>
    <name type="common">Freshwater tardigrade</name>
    <dbReference type="NCBI Taxonomy" id="2072580"/>
    <lineage>
        <taxon>Eukaryota</taxon>
        <taxon>Metazoa</taxon>
        <taxon>Ecdysozoa</taxon>
        <taxon>Tardigrada</taxon>
        <taxon>Eutardigrada</taxon>
        <taxon>Parachela</taxon>
        <taxon>Hypsibioidea</taxon>
        <taxon>Hypsibiidae</taxon>
        <taxon>Hypsibius</taxon>
    </lineage>
</organism>
<dbReference type="SUPFAM" id="SSF81321">
    <property type="entry name" value="Family A G protein-coupled receptor-like"/>
    <property type="match status" value="1"/>
</dbReference>
<keyword evidence="2" id="KW-0812">Transmembrane</keyword>
<dbReference type="GO" id="GO:0016020">
    <property type="term" value="C:membrane"/>
    <property type="evidence" value="ECO:0007669"/>
    <property type="project" value="UniProtKB-SubCell"/>
</dbReference>